<proteinExistence type="predicted"/>
<accession>A0A016SCK9</accession>
<protein>
    <submittedName>
        <fullName evidence="1">Uncharacterized protein</fullName>
    </submittedName>
</protein>
<sequence>MLTFRPFFGDVIRQSVAVKSRPTPDGRASTLMLHSARYWPDWPSGPHYVRFRLHFFMLPRSSLSSGICPRMERDLPQLLTEKLQSPQH</sequence>
<evidence type="ECO:0000313" key="2">
    <source>
        <dbReference type="Proteomes" id="UP000024635"/>
    </source>
</evidence>
<dbReference type="EMBL" id="JARK01001588">
    <property type="protein sequence ID" value="EYB88101.1"/>
    <property type="molecule type" value="Genomic_DNA"/>
</dbReference>
<gene>
    <name evidence="1" type="primary">Acey_s0252.g217</name>
    <name evidence="1" type="ORF">Y032_0252g217</name>
</gene>
<name>A0A016SCK9_9BILA</name>
<dbReference type="AlphaFoldDB" id="A0A016SCK9"/>
<evidence type="ECO:0000313" key="1">
    <source>
        <dbReference type="EMBL" id="EYB88101.1"/>
    </source>
</evidence>
<dbReference type="Proteomes" id="UP000024635">
    <property type="component" value="Unassembled WGS sequence"/>
</dbReference>
<comment type="caution">
    <text evidence="1">The sequence shown here is derived from an EMBL/GenBank/DDBJ whole genome shotgun (WGS) entry which is preliminary data.</text>
</comment>
<keyword evidence="2" id="KW-1185">Reference proteome</keyword>
<organism evidence="1 2">
    <name type="scientific">Ancylostoma ceylanicum</name>
    <dbReference type="NCBI Taxonomy" id="53326"/>
    <lineage>
        <taxon>Eukaryota</taxon>
        <taxon>Metazoa</taxon>
        <taxon>Ecdysozoa</taxon>
        <taxon>Nematoda</taxon>
        <taxon>Chromadorea</taxon>
        <taxon>Rhabditida</taxon>
        <taxon>Rhabditina</taxon>
        <taxon>Rhabditomorpha</taxon>
        <taxon>Strongyloidea</taxon>
        <taxon>Ancylostomatidae</taxon>
        <taxon>Ancylostomatinae</taxon>
        <taxon>Ancylostoma</taxon>
    </lineage>
</organism>
<reference evidence="2" key="1">
    <citation type="journal article" date="2015" name="Nat. Genet.">
        <title>The genome and transcriptome of the zoonotic hookworm Ancylostoma ceylanicum identify infection-specific gene families.</title>
        <authorList>
            <person name="Schwarz E.M."/>
            <person name="Hu Y."/>
            <person name="Antoshechkin I."/>
            <person name="Miller M.M."/>
            <person name="Sternberg P.W."/>
            <person name="Aroian R.V."/>
        </authorList>
    </citation>
    <scope>NUCLEOTIDE SEQUENCE</scope>
    <source>
        <strain evidence="2">HY135</strain>
    </source>
</reference>